<dbReference type="SUPFAM" id="SSF52540">
    <property type="entry name" value="P-loop containing nucleoside triphosphate hydrolases"/>
    <property type="match status" value="1"/>
</dbReference>
<dbReference type="NCBIfam" id="TIGR01727">
    <property type="entry name" value="oligo_HPY"/>
    <property type="match status" value="1"/>
</dbReference>
<evidence type="ECO:0000256" key="4">
    <source>
        <dbReference type="ARBA" id="ARBA00022475"/>
    </source>
</evidence>
<evidence type="ECO:0000256" key="2">
    <source>
        <dbReference type="ARBA" id="ARBA00005417"/>
    </source>
</evidence>
<dbReference type="PROSITE" id="PS50893">
    <property type="entry name" value="ABC_TRANSPORTER_2"/>
    <property type="match status" value="1"/>
</dbReference>
<evidence type="ECO:0000256" key="6">
    <source>
        <dbReference type="ARBA" id="ARBA00022840"/>
    </source>
</evidence>
<dbReference type="InterPro" id="IPR003439">
    <property type="entry name" value="ABC_transporter-like_ATP-bd"/>
</dbReference>
<dbReference type="PROSITE" id="PS00211">
    <property type="entry name" value="ABC_TRANSPORTER_1"/>
    <property type="match status" value="1"/>
</dbReference>
<dbReference type="Proteomes" id="UP001519273">
    <property type="component" value="Unassembled WGS sequence"/>
</dbReference>
<name>A0ABS4GYV1_9BACL</name>
<dbReference type="InterPro" id="IPR017871">
    <property type="entry name" value="ABC_transporter-like_CS"/>
</dbReference>
<dbReference type="Gene3D" id="3.40.50.300">
    <property type="entry name" value="P-loop containing nucleotide triphosphate hydrolases"/>
    <property type="match status" value="1"/>
</dbReference>
<accession>A0ABS4GYV1</accession>
<dbReference type="InterPro" id="IPR027417">
    <property type="entry name" value="P-loop_NTPase"/>
</dbReference>
<evidence type="ECO:0000259" key="8">
    <source>
        <dbReference type="PROSITE" id="PS50893"/>
    </source>
</evidence>
<keyword evidence="3" id="KW-0813">Transport</keyword>
<dbReference type="PANTHER" id="PTHR43297:SF2">
    <property type="entry name" value="DIPEPTIDE TRANSPORT ATP-BINDING PROTEIN DPPD"/>
    <property type="match status" value="1"/>
</dbReference>
<dbReference type="EMBL" id="JAGGKP010000001">
    <property type="protein sequence ID" value="MBP1935441.1"/>
    <property type="molecule type" value="Genomic_DNA"/>
</dbReference>
<keyword evidence="5" id="KW-0547">Nucleotide-binding</keyword>
<dbReference type="SMART" id="SM00382">
    <property type="entry name" value="AAA"/>
    <property type="match status" value="1"/>
</dbReference>
<proteinExistence type="inferred from homology"/>
<dbReference type="InterPro" id="IPR003593">
    <property type="entry name" value="AAA+_ATPase"/>
</dbReference>
<feature type="domain" description="ABC transporter" evidence="8">
    <location>
        <begin position="5"/>
        <end position="256"/>
    </location>
</feature>
<evidence type="ECO:0000313" key="10">
    <source>
        <dbReference type="Proteomes" id="UP001519273"/>
    </source>
</evidence>
<reference evidence="9 10" key="1">
    <citation type="submission" date="2021-03" db="EMBL/GenBank/DDBJ databases">
        <title>Genomic Encyclopedia of Type Strains, Phase IV (KMG-IV): sequencing the most valuable type-strain genomes for metagenomic binning, comparative biology and taxonomic classification.</title>
        <authorList>
            <person name="Goeker M."/>
        </authorList>
    </citation>
    <scope>NUCLEOTIDE SEQUENCE [LARGE SCALE GENOMIC DNA]</scope>
    <source>
        <strain evidence="9 10">DSM 23491</strain>
    </source>
</reference>
<organism evidence="9 10">
    <name type="scientific">Paenibacillus sediminis</name>
    <dbReference type="NCBI Taxonomy" id="664909"/>
    <lineage>
        <taxon>Bacteria</taxon>
        <taxon>Bacillati</taxon>
        <taxon>Bacillota</taxon>
        <taxon>Bacilli</taxon>
        <taxon>Bacillales</taxon>
        <taxon>Paenibacillaceae</taxon>
        <taxon>Paenibacillus</taxon>
    </lineage>
</organism>
<comment type="similarity">
    <text evidence="2">Belongs to the ABC transporter superfamily.</text>
</comment>
<dbReference type="RefSeq" id="WP_209844691.1">
    <property type="nucleotide sequence ID" value="NZ_CBCRVE010000001.1"/>
</dbReference>
<comment type="subcellular location">
    <subcellularLocation>
        <location evidence="1">Cell membrane</location>
        <topology evidence="1">Peripheral membrane protein</topology>
    </subcellularLocation>
</comment>
<evidence type="ECO:0000256" key="7">
    <source>
        <dbReference type="ARBA" id="ARBA00023136"/>
    </source>
</evidence>
<dbReference type="Pfam" id="PF08352">
    <property type="entry name" value="oligo_HPY"/>
    <property type="match status" value="1"/>
</dbReference>
<evidence type="ECO:0000256" key="5">
    <source>
        <dbReference type="ARBA" id="ARBA00022741"/>
    </source>
</evidence>
<evidence type="ECO:0000256" key="1">
    <source>
        <dbReference type="ARBA" id="ARBA00004202"/>
    </source>
</evidence>
<keyword evidence="4" id="KW-1003">Cell membrane</keyword>
<keyword evidence="10" id="KW-1185">Reference proteome</keyword>
<gene>
    <name evidence="9" type="ORF">J2Z20_000302</name>
</gene>
<dbReference type="PANTHER" id="PTHR43297">
    <property type="entry name" value="OLIGOPEPTIDE TRANSPORT ATP-BINDING PROTEIN APPD"/>
    <property type="match status" value="1"/>
</dbReference>
<comment type="caution">
    <text evidence="9">The sequence shown here is derived from an EMBL/GenBank/DDBJ whole genome shotgun (WGS) entry which is preliminary data.</text>
</comment>
<evidence type="ECO:0000256" key="3">
    <source>
        <dbReference type="ARBA" id="ARBA00022448"/>
    </source>
</evidence>
<dbReference type="CDD" id="cd03257">
    <property type="entry name" value="ABC_NikE_OppD_transporters"/>
    <property type="match status" value="1"/>
</dbReference>
<dbReference type="Pfam" id="PF00005">
    <property type="entry name" value="ABC_tran"/>
    <property type="match status" value="1"/>
</dbReference>
<keyword evidence="6 9" id="KW-0067">ATP-binding</keyword>
<dbReference type="InterPro" id="IPR050388">
    <property type="entry name" value="ABC_Ni/Peptide_Import"/>
</dbReference>
<protein>
    <submittedName>
        <fullName evidence="9">Oligopeptide transport system ATP-binding protein</fullName>
    </submittedName>
</protein>
<dbReference type="GO" id="GO:0005524">
    <property type="term" value="F:ATP binding"/>
    <property type="evidence" value="ECO:0007669"/>
    <property type="project" value="UniProtKB-KW"/>
</dbReference>
<dbReference type="InterPro" id="IPR013563">
    <property type="entry name" value="Oligopep_ABC_C"/>
</dbReference>
<sequence>MQPILQVKDLQVSFQVRGGEVKAVRGVNFEVGKGEAVAIVGESGSGKSVTAQTIMRLIPSPPSIIKSGEIIFQGNDLTRKTDKEMEAIRGKDIGMIFQDPMTSLNPTIKVGKQITEGLIKHQNLSAKEAKEQGIEMLKLVGIPNAESRFNQYPHEFSGGMRQRVMIAIALACRPSLLIADEPTTALDVTIQAQILNVMKDMQKKFGTSIILITHDLGVVADMCDRVVVMYAGKVVETGTKWEIFQNPQHPYTRGLLRSMPRLDQKKNEKLIPIIGTPPDLIKPPAGCGFCARCDEAMRICEQVDPEVTQLSDTHMSRCWLLHPMAQEVKSS</sequence>
<evidence type="ECO:0000313" key="9">
    <source>
        <dbReference type="EMBL" id="MBP1935441.1"/>
    </source>
</evidence>
<keyword evidence="7" id="KW-0472">Membrane</keyword>